<dbReference type="AlphaFoldDB" id="A0A9P0X6H7"/>
<dbReference type="Proteomes" id="UP001152562">
    <property type="component" value="Unassembled WGS sequence"/>
</dbReference>
<comment type="caution">
    <text evidence="2">The sequence shown here is derived from an EMBL/GenBank/DDBJ whole genome shotgun (WGS) entry which is preliminary data.</text>
</comment>
<organism evidence="2 3">
    <name type="scientific">Pieris brassicae</name>
    <name type="common">White butterfly</name>
    <name type="synonym">Large white butterfly</name>
    <dbReference type="NCBI Taxonomy" id="7116"/>
    <lineage>
        <taxon>Eukaryota</taxon>
        <taxon>Metazoa</taxon>
        <taxon>Ecdysozoa</taxon>
        <taxon>Arthropoda</taxon>
        <taxon>Hexapoda</taxon>
        <taxon>Insecta</taxon>
        <taxon>Pterygota</taxon>
        <taxon>Neoptera</taxon>
        <taxon>Endopterygota</taxon>
        <taxon>Lepidoptera</taxon>
        <taxon>Glossata</taxon>
        <taxon>Ditrysia</taxon>
        <taxon>Papilionoidea</taxon>
        <taxon>Pieridae</taxon>
        <taxon>Pierinae</taxon>
        <taxon>Pieris</taxon>
    </lineage>
</organism>
<evidence type="ECO:0000313" key="2">
    <source>
        <dbReference type="EMBL" id="CAH4003665.1"/>
    </source>
</evidence>
<evidence type="ECO:0000313" key="3">
    <source>
        <dbReference type="Proteomes" id="UP001152562"/>
    </source>
</evidence>
<sequence>MSYLLQLHQSQLPLPVALSIAIPVRGKVIVLSRAGQVSNRFRFLLQAVARPAASCELRGAMKLSEVTRDASRRHRSARARPDRYPALRHPGGTRPTHAFVASHLRHVRSFTAS</sequence>
<protein>
    <submittedName>
        <fullName evidence="2">Uncharacterized protein</fullName>
    </submittedName>
</protein>
<feature type="region of interest" description="Disordered" evidence="1">
    <location>
        <begin position="66"/>
        <end position="95"/>
    </location>
</feature>
<proteinExistence type="predicted"/>
<accession>A0A9P0X6H7</accession>
<reference evidence="2" key="1">
    <citation type="submission" date="2022-05" db="EMBL/GenBank/DDBJ databases">
        <authorList>
            <person name="Okamura Y."/>
        </authorList>
    </citation>
    <scope>NUCLEOTIDE SEQUENCE</scope>
</reference>
<evidence type="ECO:0000256" key="1">
    <source>
        <dbReference type="SAM" id="MobiDB-lite"/>
    </source>
</evidence>
<keyword evidence="3" id="KW-1185">Reference proteome</keyword>
<dbReference type="EMBL" id="CALOZG010000003">
    <property type="protein sequence ID" value="CAH4003665.1"/>
    <property type="molecule type" value="Genomic_DNA"/>
</dbReference>
<name>A0A9P0X6H7_PIEBR</name>
<gene>
    <name evidence="2" type="ORF">PIBRA_LOCUS2786</name>
</gene>